<evidence type="ECO:0000256" key="10">
    <source>
        <dbReference type="ARBA" id="ARBA00023201"/>
    </source>
</evidence>
<reference evidence="14" key="1">
    <citation type="submission" date="2023-11" db="EMBL/GenBank/DDBJ databases">
        <title>Genome assemblies of two species of porcelain crab, Petrolisthes cinctipes and Petrolisthes manimaculis (Anomura: Porcellanidae).</title>
        <authorList>
            <person name="Angst P."/>
        </authorList>
    </citation>
    <scope>NUCLEOTIDE SEQUENCE</scope>
    <source>
        <strain evidence="14">PB745_02</strain>
        <tissue evidence="14">Gill</tissue>
    </source>
</reference>
<feature type="transmembrane region" description="Helical" evidence="13">
    <location>
        <begin position="243"/>
        <end position="266"/>
    </location>
</feature>
<feature type="transmembrane region" description="Helical" evidence="13">
    <location>
        <begin position="385"/>
        <end position="410"/>
    </location>
</feature>
<keyword evidence="6 13" id="KW-1133">Transmembrane helix</keyword>
<dbReference type="PANTHER" id="PTHR42985">
    <property type="entry name" value="SODIUM-COUPLED MONOCARBOXYLATE TRANSPORTER"/>
    <property type="match status" value="1"/>
</dbReference>
<keyword evidence="3" id="KW-0813">Transport</keyword>
<dbReference type="Pfam" id="PF00474">
    <property type="entry name" value="SSF"/>
    <property type="match status" value="1"/>
</dbReference>
<evidence type="ECO:0000256" key="11">
    <source>
        <dbReference type="RuleBase" id="RU362091"/>
    </source>
</evidence>
<keyword evidence="7" id="KW-0915">Sodium</keyword>
<dbReference type="Proteomes" id="UP001292094">
    <property type="component" value="Unassembled WGS sequence"/>
</dbReference>
<dbReference type="InterPro" id="IPR038377">
    <property type="entry name" value="Na/Glc_symporter_sf"/>
</dbReference>
<keyword evidence="9 13" id="KW-0472">Membrane</keyword>
<feature type="region of interest" description="Disordered" evidence="12">
    <location>
        <begin position="631"/>
        <end position="656"/>
    </location>
</feature>
<comment type="subcellular location">
    <subcellularLocation>
        <location evidence="1">Cell membrane</location>
        <topology evidence="1">Multi-pass membrane protein</topology>
    </subcellularLocation>
</comment>
<organism evidence="14 15">
    <name type="scientific">Petrolisthes manimaculis</name>
    <dbReference type="NCBI Taxonomy" id="1843537"/>
    <lineage>
        <taxon>Eukaryota</taxon>
        <taxon>Metazoa</taxon>
        <taxon>Ecdysozoa</taxon>
        <taxon>Arthropoda</taxon>
        <taxon>Crustacea</taxon>
        <taxon>Multicrustacea</taxon>
        <taxon>Malacostraca</taxon>
        <taxon>Eumalacostraca</taxon>
        <taxon>Eucarida</taxon>
        <taxon>Decapoda</taxon>
        <taxon>Pleocyemata</taxon>
        <taxon>Anomura</taxon>
        <taxon>Galatheoidea</taxon>
        <taxon>Porcellanidae</taxon>
        <taxon>Petrolisthes</taxon>
    </lineage>
</organism>
<dbReference type="Gene3D" id="1.20.1730.10">
    <property type="entry name" value="Sodium/glucose cotransporter"/>
    <property type="match status" value="1"/>
</dbReference>
<dbReference type="InterPro" id="IPR051163">
    <property type="entry name" value="Sodium:Solute_Symporter_SSF"/>
</dbReference>
<evidence type="ECO:0000256" key="13">
    <source>
        <dbReference type="SAM" id="Phobius"/>
    </source>
</evidence>
<dbReference type="NCBIfam" id="TIGR00813">
    <property type="entry name" value="sss"/>
    <property type="match status" value="1"/>
</dbReference>
<feature type="transmembrane region" description="Helical" evidence="13">
    <location>
        <begin position="324"/>
        <end position="350"/>
    </location>
</feature>
<evidence type="ECO:0000256" key="12">
    <source>
        <dbReference type="SAM" id="MobiDB-lite"/>
    </source>
</evidence>
<feature type="transmembrane region" description="Helical" evidence="13">
    <location>
        <begin position="568"/>
        <end position="591"/>
    </location>
</feature>
<comment type="similarity">
    <text evidence="2 11">Belongs to the sodium:solute symporter (SSF) (TC 2.A.21) family.</text>
</comment>
<keyword evidence="4" id="KW-1003">Cell membrane</keyword>
<dbReference type="AlphaFoldDB" id="A0AAE1QEC0"/>
<accession>A0AAE1QEC0</accession>
<evidence type="ECO:0000256" key="8">
    <source>
        <dbReference type="ARBA" id="ARBA00023065"/>
    </source>
</evidence>
<evidence type="ECO:0000313" key="14">
    <source>
        <dbReference type="EMBL" id="KAK4323752.1"/>
    </source>
</evidence>
<evidence type="ECO:0000256" key="4">
    <source>
        <dbReference type="ARBA" id="ARBA00022475"/>
    </source>
</evidence>
<evidence type="ECO:0000256" key="7">
    <source>
        <dbReference type="ARBA" id="ARBA00023053"/>
    </source>
</evidence>
<evidence type="ECO:0000256" key="3">
    <source>
        <dbReference type="ARBA" id="ARBA00022448"/>
    </source>
</evidence>
<feature type="compositionally biased region" description="Polar residues" evidence="12">
    <location>
        <begin position="685"/>
        <end position="703"/>
    </location>
</feature>
<proteinExistence type="inferred from homology"/>
<keyword evidence="10" id="KW-0739">Sodium transport</keyword>
<gene>
    <name evidence="14" type="ORF">Pmani_005570</name>
</gene>
<feature type="region of interest" description="Disordered" evidence="12">
    <location>
        <begin position="674"/>
        <end position="703"/>
    </location>
</feature>
<feature type="compositionally biased region" description="Basic and acidic residues" evidence="12">
    <location>
        <begin position="674"/>
        <end position="684"/>
    </location>
</feature>
<dbReference type="PROSITE" id="PS50283">
    <property type="entry name" value="NA_SOLUT_SYMP_3"/>
    <property type="match status" value="1"/>
</dbReference>
<dbReference type="GO" id="GO:0006814">
    <property type="term" value="P:sodium ion transport"/>
    <property type="evidence" value="ECO:0007669"/>
    <property type="project" value="UniProtKB-KW"/>
</dbReference>
<dbReference type="GO" id="GO:0005886">
    <property type="term" value="C:plasma membrane"/>
    <property type="evidence" value="ECO:0007669"/>
    <property type="project" value="UniProtKB-SubCell"/>
</dbReference>
<dbReference type="PANTHER" id="PTHR42985:SF40">
    <property type="entry name" value="LD47995P-RELATED"/>
    <property type="match status" value="1"/>
</dbReference>
<name>A0AAE1QEC0_9EUCA</name>
<sequence length="703" mass="75440">MSIVELVSDAAEDVLTTPTTPTTTTTHTMTTEADLNTEGSFLTNGFPDVTFSIVDYCVFILMVAISFIIGVYTGWKSQPENSGGGAGTYLLGGRSMNPAAVSLSLLGGSVSAIAILGNASEVYIFGTQICMNVVGMMFGGLLIYHVILPVLCKMNIVSLSEYLEVRFRSVMLRRLGSLCLILSIMLVMAVVLYAPSLALATVTGLSSWASVIIMGGVCTIYTAVGGVRGVIYTDVLQTTTMYVGVVVVLVYGCLDVGGLSNIWEIASNGSRIQFFELDPSPFLRHSMYSTIIHGFYLIIFFYGINQAAYQRYCAVGSLKIAKRLCIIACVGCMLLFSLNFLAGLTAFAVYSGCDPLASGKIKKLDQILPYFVAHKLGHLVGVPGLFVAAVYGGVLSSVSSSSNAMACMIWDDLLSHVNYFKSYTDKSVITVLKVISLASGVVGLLLALLGGRFSSILQLANSIVGTINGPLIGLYLTGMCSPWVGEKGACVGFLTAFIINIWYFVGNLVRGKITPTHLPLSTDDCPGNLTTIITTTTTTQATLTSTVMEEFTHDIVASKSLYDISYCYIGLGGILITIITSSLASMCTGMLSPWELDDSLVHPQCARLHGFLWRMFKGSKSGGLDVTVKDKESVEEKGQDNSMCPSRSSPTLSPNNIQNNAEIILHTNCNEPMELKRVNKETKQGSDYQDNSDSNNTNGVIKV</sequence>
<comment type="caution">
    <text evidence="14">The sequence shown here is derived from an EMBL/GenBank/DDBJ whole genome shotgun (WGS) entry which is preliminary data.</text>
</comment>
<feature type="compositionally biased region" description="Polar residues" evidence="12">
    <location>
        <begin position="640"/>
        <end position="656"/>
    </location>
</feature>
<feature type="transmembrane region" description="Helical" evidence="13">
    <location>
        <begin position="96"/>
        <end position="116"/>
    </location>
</feature>
<evidence type="ECO:0008006" key="16">
    <source>
        <dbReference type="Google" id="ProtNLM"/>
    </source>
</evidence>
<feature type="transmembrane region" description="Helical" evidence="13">
    <location>
        <begin position="53"/>
        <end position="75"/>
    </location>
</feature>
<feature type="transmembrane region" description="Helical" evidence="13">
    <location>
        <begin position="488"/>
        <end position="505"/>
    </location>
</feature>
<keyword evidence="15" id="KW-1185">Reference proteome</keyword>
<evidence type="ECO:0000256" key="9">
    <source>
        <dbReference type="ARBA" id="ARBA00023136"/>
    </source>
</evidence>
<evidence type="ECO:0000313" key="15">
    <source>
        <dbReference type="Proteomes" id="UP001292094"/>
    </source>
</evidence>
<dbReference type="GO" id="GO:0015293">
    <property type="term" value="F:symporter activity"/>
    <property type="evidence" value="ECO:0007669"/>
    <property type="project" value="TreeGrafter"/>
</dbReference>
<dbReference type="EMBL" id="JAWZYT010000417">
    <property type="protein sequence ID" value="KAK4323752.1"/>
    <property type="molecule type" value="Genomic_DNA"/>
</dbReference>
<keyword evidence="5 13" id="KW-0812">Transmembrane</keyword>
<feature type="transmembrane region" description="Helical" evidence="13">
    <location>
        <begin position="286"/>
        <end position="304"/>
    </location>
</feature>
<evidence type="ECO:0000256" key="6">
    <source>
        <dbReference type="ARBA" id="ARBA00022989"/>
    </source>
</evidence>
<feature type="transmembrane region" description="Helical" evidence="13">
    <location>
        <begin position="175"/>
        <end position="196"/>
    </location>
</feature>
<feature type="transmembrane region" description="Helical" evidence="13">
    <location>
        <begin position="431"/>
        <end position="450"/>
    </location>
</feature>
<keyword evidence="8" id="KW-0406">Ion transport</keyword>
<evidence type="ECO:0000256" key="2">
    <source>
        <dbReference type="ARBA" id="ARBA00006434"/>
    </source>
</evidence>
<dbReference type="InterPro" id="IPR001734">
    <property type="entry name" value="Na/solute_symporter"/>
</dbReference>
<evidence type="ECO:0000256" key="5">
    <source>
        <dbReference type="ARBA" id="ARBA00022692"/>
    </source>
</evidence>
<evidence type="ECO:0000256" key="1">
    <source>
        <dbReference type="ARBA" id="ARBA00004651"/>
    </source>
</evidence>
<feature type="transmembrane region" description="Helical" evidence="13">
    <location>
        <begin position="208"/>
        <end position="231"/>
    </location>
</feature>
<protein>
    <recommendedName>
        <fullName evidence="16">Sodium-coupled monocarboxylate transporter 1</fullName>
    </recommendedName>
</protein>